<feature type="domain" description="SAND" evidence="8">
    <location>
        <begin position="430"/>
        <end position="486"/>
    </location>
</feature>
<dbReference type="EC" id="5.6.2.3" evidence="6"/>
<dbReference type="GO" id="GO:0005524">
    <property type="term" value="F:ATP binding"/>
    <property type="evidence" value="ECO:0007669"/>
    <property type="project" value="UniProtKB-KW"/>
</dbReference>
<evidence type="ECO:0000256" key="7">
    <source>
        <dbReference type="SAM" id="MobiDB-lite"/>
    </source>
</evidence>
<keyword evidence="6" id="KW-0234">DNA repair</keyword>
<evidence type="ECO:0000256" key="3">
    <source>
        <dbReference type="ARBA" id="ARBA00011245"/>
    </source>
</evidence>
<keyword evidence="10" id="KW-1185">Reference proteome</keyword>
<evidence type="ECO:0000259" key="8">
    <source>
        <dbReference type="PROSITE" id="PS50864"/>
    </source>
</evidence>
<evidence type="ECO:0000256" key="1">
    <source>
        <dbReference type="ARBA" id="ARBA00001946"/>
    </source>
</evidence>
<dbReference type="Proteomes" id="UP000515908">
    <property type="component" value="Chromosome 28"/>
</dbReference>
<sequence>MFSLKLFEDFDKVLREEAGTPDLPFGGIQIILCGDFLQLGCINEKSIIESKLFQRDFLKIKLQTIVRQSAFPKFAQDLQLMRVGLVPGDLTKTVQQLPPGTMVESAVNLLPTNKEVHAANEKELERLEGDPLTLSPETGITNLKYESTATLLLRTGPTFNEEQFAQHVRSLLQSTLELPKPSLLCLYRVYEDGHVMRVILPPGESVTWREAMRERFLEVAGLINDLELGAVVTEIVPSADGLHTPQSEEHLMKLMGKHPIAQPITFKKGCRVLLRANLTRNLVNGSIGTVVDFAECKLETFPEYLRSENIDECIERYRIFCFTECGMPIPMIPVVRFHTGETVAIPPWEFTVGGTPNTHYYSLSSVALPLSLAYAFTVHKVQGLTLVGRVHLELSRMWPCEHLLYVAMSRVRNPEQLSMSSFSPQMVVANEDCVRFDGKLHSALEFDETDLGKFPVSSWKRCNDTIYHLRHRGASLRQLLERATMKHDNKEDNTEESGGINLAHLSAVQQSVLAARRMRKLVKHVERVAKVSEARKRAKELTKALQENSGSVEAVEEDKEETIEDGEISF</sequence>
<feature type="region of interest" description="Disordered" evidence="7">
    <location>
        <begin position="542"/>
        <end position="570"/>
    </location>
</feature>
<evidence type="ECO:0000313" key="10">
    <source>
        <dbReference type="Proteomes" id="UP000515908"/>
    </source>
</evidence>
<keyword evidence="6" id="KW-0378">Hydrolase</keyword>
<reference evidence="9 10" key="1">
    <citation type="submission" date="2020-08" db="EMBL/GenBank/DDBJ databases">
        <authorList>
            <person name="Newling K."/>
            <person name="Davey J."/>
            <person name="Forrester S."/>
        </authorList>
    </citation>
    <scope>NUCLEOTIDE SEQUENCE [LARGE SCALE GENOMIC DNA]</scope>
    <source>
        <strain evidence="10">Crithidia deanei Carvalho (ATCC PRA-265)</strain>
    </source>
</reference>
<dbReference type="GO" id="GO:0043139">
    <property type="term" value="F:5'-3' DNA helicase activity"/>
    <property type="evidence" value="ECO:0007669"/>
    <property type="project" value="UniProtKB-EC"/>
</dbReference>
<dbReference type="GO" id="GO:0003677">
    <property type="term" value="F:DNA binding"/>
    <property type="evidence" value="ECO:0007669"/>
    <property type="project" value="InterPro"/>
</dbReference>
<keyword evidence="6" id="KW-0227">DNA damage</keyword>
<dbReference type="OrthoDB" id="272985at2759"/>
<evidence type="ECO:0000256" key="6">
    <source>
        <dbReference type="RuleBase" id="RU363044"/>
    </source>
</evidence>
<dbReference type="GO" id="GO:0006310">
    <property type="term" value="P:DNA recombination"/>
    <property type="evidence" value="ECO:0007669"/>
    <property type="project" value="UniProtKB-KW"/>
</dbReference>
<comment type="subunit">
    <text evidence="3">Monomer.</text>
</comment>
<evidence type="ECO:0000256" key="4">
    <source>
        <dbReference type="ARBA" id="ARBA00023172"/>
    </source>
</evidence>
<dbReference type="PANTHER" id="PTHR47642">
    <property type="entry name" value="ATP-DEPENDENT DNA HELICASE"/>
    <property type="match status" value="1"/>
</dbReference>
<dbReference type="GO" id="GO:0006281">
    <property type="term" value="P:DNA repair"/>
    <property type="evidence" value="ECO:0007669"/>
    <property type="project" value="UniProtKB-KW"/>
</dbReference>
<evidence type="ECO:0000256" key="2">
    <source>
        <dbReference type="ARBA" id="ARBA00009781"/>
    </source>
</evidence>
<protein>
    <recommendedName>
        <fullName evidence="6">ATP-dependent DNA helicase</fullName>
        <ecNumber evidence="6">5.6.2.3</ecNumber>
    </recommendedName>
</protein>
<name>A0A7G2CUD5_9TRYP</name>
<dbReference type="EMBL" id="LR877172">
    <property type="protein sequence ID" value="CAD2222837.1"/>
    <property type="molecule type" value="Genomic_DNA"/>
</dbReference>
<dbReference type="GO" id="GO:0000723">
    <property type="term" value="P:telomere maintenance"/>
    <property type="evidence" value="ECO:0007669"/>
    <property type="project" value="InterPro"/>
</dbReference>
<keyword evidence="6" id="KW-0067">ATP-binding</keyword>
<dbReference type="VEuPathDB" id="TriTrypDB:ADEAN_001039100"/>
<dbReference type="InterPro" id="IPR027417">
    <property type="entry name" value="P-loop_NTPase"/>
</dbReference>
<dbReference type="InterPro" id="IPR051055">
    <property type="entry name" value="PIF1_helicase"/>
</dbReference>
<comment type="similarity">
    <text evidence="2">Belongs to the helicase family. PIF1 subfamily.</text>
</comment>
<comment type="cofactor">
    <cofactor evidence="1 6">
        <name>Mg(2+)</name>
        <dbReference type="ChEBI" id="CHEBI:18420"/>
    </cofactor>
</comment>
<dbReference type="InterPro" id="IPR010285">
    <property type="entry name" value="DNA_helicase_pif1-like_DEAD"/>
</dbReference>
<evidence type="ECO:0000313" key="9">
    <source>
        <dbReference type="EMBL" id="CAD2222837.1"/>
    </source>
</evidence>
<dbReference type="CDD" id="cd18809">
    <property type="entry name" value="SF1_C_RecD"/>
    <property type="match status" value="1"/>
</dbReference>
<evidence type="ECO:0000256" key="5">
    <source>
        <dbReference type="ARBA" id="ARBA00048954"/>
    </source>
</evidence>
<accession>A0A7G2CUD5</accession>
<proteinExistence type="inferred from homology"/>
<comment type="catalytic activity">
    <reaction evidence="5 6">
        <text>ATP + H2O = ADP + phosphate + H(+)</text>
        <dbReference type="Rhea" id="RHEA:13065"/>
        <dbReference type="ChEBI" id="CHEBI:15377"/>
        <dbReference type="ChEBI" id="CHEBI:15378"/>
        <dbReference type="ChEBI" id="CHEBI:30616"/>
        <dbReference type="ChEBI" id="CHEBI:43474"/>
        <dbReference type="ChEBI" id="CHEBI:456216"/>
        <dbReference type="EC" id="5.6.2.3"/>
    </reaction>
</comment>
<dbReference type="Pfam" id="PF05970">
    <property type="entry name" value="PIF1"/>
    <property type="match status" value="1"/>
</dbReference>
<keyword evidence="4 6" id="KW-0233">DNA recombination</keyword>
<dbReference type="AlphaFoldDB" id="A0A7G2CUD5"/>
<dbReference type="SUPFAM" id="SSF52540">
    <property type="entry name" value="P-loop containing nucleoside triphosphate hydrolases"/>
    <property type="match status" value="1"/>
</dbReference>
<dbReference type="InterPro" id="IPR000770">
    <property type="entry name" value="SAND_dom"/>
</dbReference>
<feature type="compositionally biased region" description="Acidic residues" evidence="7">
    <location>
        <begin position="554"/>
        <end position="570"/>
    </location>
</feature>
<keyword evidence="6 9" id="KW-0347">Helicase</keyword>
<organism evidence="9 10">
    <name type="scientific">Angomonas deanei</name>
    <dbReference type="NCBI Taxonomy" id="59799"/>
    <lineage>
        <taxon>Eukaryota</taxon>
        <taxon>Discoba</taxon>
        <taxon>Euglenozoa</taxon>
        <taxon>Kinetoplastea</taxon>
        <taxon>Metakinetoplastina</taxon>
        <taxon>Trypanosomatida</taxon>
        <taxon>Trypanosomatidae</taxon>
        <taxon>Strigomonadinae</taxon>
        <taxon>Angomonas</taxon>
    </lineage>
</organism>
<gene>
    <name evidence="9" type="ORF">ADEAN_001039100</name>
</gene>
<keyword evidence="6" id="KW-0547">Nucleotide-binding</keyword>
<dbReference type="PROSITE" id="PS50864">
    <property type="entry name" value="SAND"/>
    <property type="match status" value="1"/>
</dbReference>
<dbReference type="GO" id="GO:0016787">
    <property type="term" value="F:hydrolase activity"/>
    <property type="evidence" value="ECO:0007669"/>
    <property type="project" value="UniProtKB-KW"/>
</dbReference>